<feature type="transmembrane region" description="Helical" evidence="6">
    <location>
        <begin position="260"/>
        <end position="286"/>
    </location>
</feature>
<evidence type="ECO:0000256" key="2">
    <source>
        <dbReference type="ARBA" id="ARBA00022475"/>
    </source>
</evidence>
<feature type="transmembrane region" description="Helical" evidence="6">
    <location>
        <begin position="366"/>
        <end position="386"/>
    </location>
</feature>
<dbReference type="Pfam" id="PF13567">
    <property type="entry name" value="DUF4131"/>
    <property type="match status" value="1"/>
</dbReference>
<keyword evidence="4 6" id="KW-1133">Transmembrane helix</keyword>
<keyword evidence="2" id="KW-1003">Cell membrane</keyword>
<evidence type="ECO:0000313" key="9">
    <source>
        <dbReference type="EMBL" id="MBI6629085.1"/>
    </source>
</evidence>
<comment type="caution">
    <text evidence="9">The sequence shown here is derived from an EMBL/GenBank/DDBJ whole genome shotgun (WGS) entry which is preliminary data.</text>
</comment>
<feature type="transmembrane region" description="Helical" evidence="6">
    <location>
        <begin position="492"/>
        <end position="510"/>
    </location>
</feature>
<dbReference type="PANTHER" id="PTHR30619">
    <property type="entry name" value="DNA INTERNALIZATION/COMPETENCE PROTEIN COMEC/REC2"/>
    <property type="match status" value="1"/>
</dbReference>
<evidence type="ECO:0000259" key="8">
    <source>
        <dbReference type="Pfam" id="PF13567"/>
    </source>
</evidence>
<dbReference type="InterPro" id="IPR052159">
    <property type="entry name" value="Competence_DNA_uptake"/>
</dbReference>
<dbReference type="EMBL" id="JAEIJD010000002">
    <property type="protein sequence ID" value="MBI6629085.1"/>
    <property type="molecule type" value="Genomic_DNA"/>
</dbReference>
<dbReference type="GO" id="GO:0005886">
    <property type="term" value="C:plasma membrane"/>
    <property type="evidence" value="ECO:0007669"/>
    <property type="project" value="UniProtKB-SubCell"/>
</dbReference>
<dbReference type="AlphaFoldDB" id="A0A934HR75"/>
<dbReference type="NCBIfam" id="TIGR00360">
    <property type="entry name" value="ComEC_N-term"/>
    <property type="match status" value="1"/>
</dbReference>
<keyword evidence="10" id="KW-1185">Reference proteome</keyword>
<sequence length="679" mass="70962">MRILVAVDRILLGQRGHLFPWVPVCLALGIGVYFALTVEPDQEVYAMLGFAGGLCGAAALRWPGGWSALGWGVTLAAAGFCLAGWRTQDVAAPVLSWRYYGPVEGRVVALDRSASDALRVTLDRVQLARMSPSRVPGRVRISLHGPPATLSPGQRIMTTAHLSPPHGPAEPGGFDFRRHAWFQGLGAVGYTRVPVLTVEPPQTPTVGLRVFAMRMAASGRLLEVLPGDPGGFAAAVTTGDRHAIGQDALKALRASNLAHLLAISGLHMGLLTGFVFTVLRMGIALIPALALRLPVKKIAAVGALIAAAGYFALSGGNVATERAFVMVAVALCAILVDRRAISLRVVAIAALIVLTLRPEALLGPGFQMSFAATTGLVAVFMWLRDVDLPRAPNWARPALGVMISSAVAGLATAPVGAAHFNTVSHFGLLANLLSVPIMGGLVIPAAVLAAVLAPIGAEVIGLTLMGWGLSWILGVAYWVAGLEGAQGYVPSPPGVVLPLLALGLLWLILWQGRLRLAGLIPAAAAFYFWAGAERPAILIADTGGLVGVMTHEGRALSKPRGAGFIAKNWLENDGDGAGQAVAAARWPGEPGAVQRLEVGPSKIVHVIGKRGVAVFDGCREPMLVVASVPMKPFANCDLYDPARLRATGSVAITQHGQTYSATALTGWRPWSAPSGGRRQ</sequence>
<organism evidence="9 10">
    <name type="scientific">Pontibaca salina</name>
    <dbReference type="NCBI Taxonomy" id="2795731"/>
    <lineage>
        <taxon>Bacteria</taxon>
        <taxon>Pseudomonadati</taxon>
        <taxon>Pseudomonadota</taxon>
        <taxon>Alphaproteobacteria</taxon>
        <taxon>Rhodobacterales</taxon>
        <taxon>Roseobacteraceae</taxon>
        <taxon>Pontibaca</taxon>
    </lineage>
</organism>
<dbReference type="RefSeq" id="WP_198685096.1">
    <property type="nucleotide sequence ID" value="NZ_JAEIJD010000002.1"/>
</dbReference>
<evidence type="ECO:0000256" key="6">
    <source>
        <dbReference type="SAM" id="Phobius"/>
    </source>
</evidence>
<feature type="transmembrane region" description="Helical" evidence="6">
    <location>
        <begin position="68"/>
        <end position="85"/>
    </location>
</feature>
<feature type="transmembrane region" description="Helical" evidence="6">
    <location>
        <begin position="298"/>
        <end position="316"/>
    </location>
</feature>
<keyword evidence="5 6" id="KW-0472">Membrane</keyword>
<feature type="domain" description="DUF4131" evidence="8">
    <location>
        <begin position="47"/>
        <end position="192"/>
    </location>
</feature>
<dbReference type="PANTHER" id="PTHR30619:SF1">
    <property type="entry name" value="RECOMBINATION PROTEIN 2"/>
    <property type="match status" value="1"/>
</dbReference>
<dbReference type="Pfam" id="PF03772">
    <property type="entry name" value="Competence"/>
    <property type="match status" value="1"/>
</dbReference>
<feature type="transmembrane region" description="Helical" evidence="6">
    <location>
        <begin position="398"/>
        <end position="420"/>
    </location>
</feature>
<protein>
    <submittedName>
        <fullName evidence="9">ComEC/Rec2 family competence protein</fullName>
    </submittedName>
</protein>
<evidence type="ECO:0000256" key="3">
    <source>
        <dbReference type="ARBA" id="ARBA00022692"/>
    </source>
</evidence>
<dbReference type="InterPro" id="IPR004477">
    <property type="entry name" value="ComEC_N"/>
</dbReference>
<dbReference type="Proteomes" id="UP000613255">
    <property type="component" value="Unassembled WGS sequence"/>
</dbReference>
<reference evidence="9" key="1">
    <citation type="submission" date="2020-12" db="EMBL/GenBank/DDBJ databases">
        <title>Pontibaca salina gen. nov., sp. nov., isolated from marine sediment.</title>
        <authorList>
            <person name="Bo J."/>
            <person name="Wang S."/>
            <person name="Song X."/>
            <person name="Du Z."/>
        </authorList>
    </citation>
    <scope>NUCLEOTIDE SEQUENCE</scope>
    <source>
        <strain evidence="9">S1109L</strain>
    </source>
</reference>
<keyword evidence="3 6" id="KW-0812">Transmembrane</keyword>
<evidence type="ECO:0000313" key="10">
    <source>
        <dbReference type="Proteomes" id="UP000613255"/>
    </source>
</evidence>
<evidence type="ECO:0000259" key="7">
    <source>
        <dbReference type="Pfam" id="PF03772"/>
    </source>
</evidence>
<feature type="transmembrane region" description="Helical" evidence="6">
    <location>
        <begin position="459"/>
        <end position="480"/>
    </location>
</feature>
<evidence type="ECO:0000256" key="4">
    <source>
        <dbReference type="ARBA" id="ARBA00022989"/>
    </source>
</evidence>
<feature type="transmembrane region" description="Helical" evidence="6">
    <location>
        <begin position="18"/>
        <end position="37"/>
    </location>
</feature>
<comment type="subcellular location">
    <subcellularLocation>
        <location evidence="1">Cell membrane</location>
        <topology evidence="1">Multi-pass membrane protein</topology>
    </subcellularLocation>
</comment>
<gene>
    <name evidence="9" type="ORF">JAO82_04235</name>
</gene>
<name>A0A934HR75_9RHOB</name>
<dbReference type="InterPro" id="IPR025405">
    <property type="entry name" value="DUF4131"/>
</dbReference>
<feature type="domain" description="ComEC/Rec2-related protein" evidence="7">
    <location>
        <begin position="237"/>
        <end position="512"/>
    </location>
</feature>
<proteinExistence type="predicted"/>
<evidence type="ECO:0000256" key="1">
    <source>
        <dbReference type="ARBA" id="ARBA00004651"/>
    </source>
</evidence>
<feature type="transmembrane region" description="Helical" evidence="6">
    <location>
        <begin position="426"/>
        <end position="452"/>
    </location>
</feature>
<accession>A0A934HR75</accession>
<evidence type="ECO:0000256" key="5">
    <source>
        <dbReference type="ARBA" id="ARBA00023136"/>
    </source>
</evidence>